<organism evidence="4 5">
    <name type="scientific">Cylindrotheca closterium</name>
    <dbReference type="NCBI Taxonomy" id="2856"/>
    <lineage>
        <taxon>Eukaryota</taxon>
        <taxon>Sar</taxon>
        <taxon>Stramenopiles</taxon>
        <taxon>Ochrophyta</taxon>
        <taxon>Bacillariophyta</taxon>
        <taxon>Bacillariophyceae</taxon>
        <taxon>Bacillariophycidae</taxon>
        <taxon>Bacillariales</taxon>
        <taxon>Bacillariaceae</taxon>
        <taxon>Cylindrotheca</taxon>
    </lineage>
</organism>
<dbReference type="AlphaFoldDB" id="A0AAD2CTB5"/>
<dbReference type="PANTHER" id="PTHR10742">
    <property type="entry name" value="FLAVIN MONOAMINE OXIDASE"/>
    <property type="match status" value="1"/>
</dbReference>
<evidence type="ECO:0000313" key="4">
    <source>
        <dbReference type="EMBL" id="CAJ1945286.1"/>
    </source>
</evidence>
<accession>A0AAD2CTB5</accession>
<dbReference type="Proteomes" id="UP001295423">
    <property type="component" value="Unassembled WGS sequence"/>
</dbReference>
<feature type="domain" description="Amine oxidase" evidence="3">
    <location>
        <begin position="248"/>
        <end position="500"/>
    </location>
</feature>
<name>A0AAD2CTB5_9STRA</name>
<feature type="compositionally biased region" description="Basic and acidic residues" evidence="1">
    <location>
        <begin position="65"/>
        <end position="77"/>
    </location>
</feature>
<feature type="signal peptide" evidence="2">
    <location>
        <begin position="1"/>
        <end position="17"/>
    </location>
</feature>
<evidence type="ECO:0000259" key="3">
    <source>
        <dbReference type="Pfam" id="PF01593"/>
    </source>
</evidence>
<reference evidence="4" key="1">
    <citation type="submission" date="2023-08" db="EMBL/GenBank/DDBJ databases">
        <authorList>
            <person name="Audoor S."/>
            <person name="Bilcke G."/>
        </authorList>
    </citation>
    <scope>NUCLEOTIDE SEQUENCE</scope>
</reference>
<keyword evidence="5" id="KW-1185">Reference proteome</keyword>
<comment type="caution">
    <text evidence="4">The sequence shown here is derived from an EMBL/GenBank/DDBJ whole genome shotgun (WGS) entry which is preliminary data.</text>
</comment>
<sequence>MKFSSLLLTAFVSLSSAHYVDEEPENRFYEKPSDNHVRSHHTSEEPAESRYNEGPSEYQVRSSHHKSDAHERTHHEGNNSNNLRGGPSAGNGYAHGRSGHYHGNDSTEPRAGEGRSVQHDVLIIGAGAAGLSAAHELEKHGWTNYKILEASDKIGGRTRHEWSFGENDEEYNVDLGAQYIHTTNDIGNGKYTGEDRAYNLLQEMVSYPLEEAFKTTYTKKEFPNICVLPDGGCNDVYHNPPEYRWAGEMGWHSFLTEYVAYDAVRNNVINNCEVKAINTQGDDVSVTCGGTTYTAWYVIVTVPMKMLQKNTITFTPSLPSSYTQAINRFIIGNGFKVWIEYQAGAEYKEYFTHTTDLAMYRKSWYVTSPAIAAEAGYRLFWNEGYPYGASTKIVGGLIYGKAYNEYDGLSSEQKKKKIAEHLEKDGMVYGTPTGRWTVMDWKEEDYIEGAYTIFANEADQSTLLEPISYKLYFAGEALNEWTWGTVHGAAKTGRDQAKKIVAAGRRRE</sequence>
<dbReference type="SUPFAM" id="SSF51905">
    <property type="entry name" value="FAD/NAD(P)-binding domain"/>
    <property type="match status" value="1"/>
</dbReference>
<protein>
    <recommendedName>
        <fullName evidence="3">Amine oxidase domain-containing protein</fullName>
    </recommendedName>
</protein>
<dbReference type="GO" id="GO:0016491">
    <property type="term" value="F:oxidoreductase activity"/>
    <property type="evidence" value="ECO:0007669"/>
    <property type="project" value="InterPro"/>
</dbReference>
<dbReference type="PANTHER" id="PTHR10742:SF410">
    <property type="entry name" value="LYSINE-SPECIFIC HISTONE DEMETHYLASE 2"/>
    <property type="match status" value="1"/>
</dbReference>
<gene>
    <name evidence="4" type="ORF">CYCCA115_LOCUS9430</name>
</gene>
<evidence type="ECO:0000256" key="1">
    <source>
        <dbReference type="SAM" id="MobiDB-lite"/>
    </source>
</evidence>
<keyword evidence="2" id="KW-0732">Signal</keyword>
<dbReference type="InterPro" id="IPR050281">
    <property type="entry name" value="Flavin_monoamine_oxidase"/>
</dbReference>
<proteinExistence type="predicted"/>
<evidence type="ECO:0000313" key="5">
    <source>
        <dbReference type="Proteomes" id="UP001295423"/>
    </source>
</evidence>
<feature type="compositionally biased region" description="Basic and acidic residues" evidence="1">
    <location>
        <begin position="102"/>
        <end position="114"/>
    </location>
</feature>
<dbReference type="InterPro" id="IPR002937">
    <property type="entry name" value="Amino_oxidase"/>
</dbReference>
<dbReference type="EMBL" id="CAKOGP040001335">
    <property type="protein sequence ID" value="CAJ1945286.1"/>
    <property type="molecule type" value="Genomic_DNA"/>
</dbReference>
<dbReference type="Gene3D" id="3.50.50.60">
    <property type="entry name" value="FAD/NAD(P)-binding domain"/>
    <property type="match status" value="2"/>
</dbReference>
<dbReference type="Pfam" id="PF13450">
    <property type="entry name" value="NAD_binding_8"/>
    <property type="match status" value="1"/>
</dbReference>
<dbReference type="Pfam" id="PF01593">
    <property type="entry name" value="Amino_oxidase"/>
    <property type="match status" value="1"/>
</dbReference>
<feature type="chain" id="PRO_5041996994" description="Amine oxidase domain-containing protein" evidence="2">
    <location>
        <begin position="18"/>
        <end position="508"/>
    </location>
</feature>
<feature type="compositionally biased region" description="Basic and acidic residues" evidence="1">
    <location>
        <begin position="28"/>
        <end position="51"/>
    </location>
</feature>
<feature type="region of interest" description="Disordered" evidence="1">
    <location>
        <begin position="28"/>
        <end position="114"/>
    </location>
</feature>
<dbReference type="InterPro" id="IPR036188">
    <property type="entry name" value="FAD/NAD-bd_sf"/>
</dbReference>
<evidence type="ECO:0000256" key="2">
    <source>
        <dbReference type="SAM" id="SignalP"/>
    </source>
</evidence>